<evidence type="ECO:0000313" key="1">
    <source>
        <dbReference type="EMBL" id="OIQ78545.1"/>
    </source>
</evidence>
<dbReference type="EMBL" id="MLJW01001380">
    <property type="protein sequence ID" value="OIQ78545.1"/>
    <property type="molecule type" value="Genomic_DNA"/>
</dbReference>
<comment type="caution">
    <text evidence="1">The sequence shown here is derived from an EMBL/GenBank/DDBJ whole genome shotgun (WGS) entry which is preliminary data.</text>
</comment>
<dbReference type="AlphaFoldDB" id="A0A1J5Q495"/>
<gene>
    <name evidence="1" type="ORF">GALL_397400</name>
</gene>
<accession>A0A1J5Q495</accession>
<protein>
    <submittedName>
        <fullName evidence="1">Uncharacterized protein</fullName>
    </submittedName>
</protein>
<reference evidence="1" key="1">
    <citation type="submission" date="2016-10" db="EMBL/GenBank/DDBJ databases">
        <title>Sequence of Gallionella enrichment culture.</title>
        <authorList>
            <person name="Poehlein A."/>
            <person name="Muehling M."/>
            <person name="Daniel R."/>
        </authorList>
    </citation>
    <scope>NUCLEOTIDE SEQUENCE</scope>
</reference>
<organism evidence="1">
    <name type="scientific">mine drainage metagenome</name>
    <dbReference type="NCBI Taxonomy" id="410659"/>
    <lineage>
        <taxon>unclassified sequences</taxon>
        <taxon>metagenomes</taxon>
        <taxon>ecological metagenomes</taxon>
    </lineage>
</organism>
<name>A0A1J5Q495_9ZZZZ</name>
<sequence>MPVLFVKASNDALGGASMKRATVIVEPAVLSVAELELLPPPEHAVTMRLKDAIPATNAVLFRCF</sequence>
<proteinExistence type="predicted"/>